<protein>
    <recommendedName>
        <fullName evidence="2">Alanine racemase N-terminal domain-containing protein</fullName>
    </recommendedName>
</protein>
<dbReference type="PANTHER" id="PTHR10146">
    <property type="entry name" value="PROLINE SYNTHETASE CO-TRANSCRIBED BACTERIAL HOMOLOG PROTEIN"/>
    <property type="match status" value="1"/>
</dbReference>
<dbReference type="NCBIfam" id="TIGR00044">
    <property type="entry name" value="YggS family pyridoxal phosphate-dependent enzyme"/>
    <property type="match status" value="1"/>
</dbReference>
<feature type="non-terminal residue" evidence="3">
    <location>
        <position position="191"/>
    </location>
</feature>
<accession>A0A382BG80</accession>
<dbReference type="GO" id="GO:0030170">
    <property type="term" value="F:pyridoxal phosphate binding"/>
    <property type="evidence" value="ECO:0007669"/>
    <property type="project" value="InterPro"/>
</dbReference>
<proteinExistence type="predicted"/>
<evidence type="ECO:0000313" key="3">
    <source>
        <dbReference type="EMBL" id="SVB12654.1"/>
    </source>
</evidence>
<feature type="domain" description="Alanine racemase N-terminal" evidence="2">
    <location>
        <begin position="6"/>
        <end position="186"/>
    </location>
</feature>
<organism evidence="3">
    <name type="scientific">marine metagenome</name>
    <dbReference type="NCBI Taxonomy" id="408172"/>
    <lineage>
        <taxon>unclassified sequences</taxon>
        <taxon>metagenomes</taxon>
        <taxon>ecological metagenomes</taxon>
    </lineage>
</organism>
<name>A0A382BG80_9ZZZZ</name>
<dbReference type="PROSITE" id="PS01211">
    <property type="entry name" value="UPF0001"/>
    <property type="match status" value="1"/>
</dbReference>
<dbReference type="InterPro" id="IPR001608">
    <property type="entry name" value="Ala_racemase_N"/>
</dbReference>
<dbReference type="PANTHER" id="PTHR10146:SF14">
    <property type="entry name" value="PYRIDOXAL PHOSPHATE HOMEOSTASIS PROTEIN"/>
    <property type="match status" value="1"/>
</dbReference>
<sequence>MKIANNLTKIRNKISTVEKQFGREENSVCLIAVSKTRKINEIIMAINENQRHFGENYCQEAIEKIKAITQPNVVWHFIGPIQSNKTKQIAHYFDWVHTVDRIKIARRLDEMRPDNMMPLNICIQVNTSGEITKSGLSINKVEDFINELKHFKRLKVRGLMSLPEIKPSFDEQRNSFSLLKKVFHKLRTDNP</sequence>
<dbReference type="Pfam" id="PF01168">
    <property type="entry name" value="Ala_racemase_N"/>
    <property type="match status" value="1"/>
</dbReference>
<dbReference type="AlphaFoldDB" id="A0A382BG80"/>
<gene>
    <name evidence="3" type="ORF">METZ01_LOCUS165508</name>
</gene>
<dbReference type="EMBL" id="UINC01029626">
    <property type="protein sequence ID" value="SVB12654.1"/>
    <property type="molecule type" value="Genomic_DNA"/>
</dbReference>
<dbReference type="SUPFAM" id="SSF51419">
    <property type="entry name" value="PLP-binding barrel"/>
    <property type="match status" value="1"/>
</dbReference>
<dbReference type="PIRSF" id="PIRSF004848">
    <property type="entry name" value="YBL036c_PLPDEIII"/>
    <property type="match status" value="1"/>
</dbReference>
<keyword evidence="1" id="KW-0663">Pyridoxal phosphate</keyword>
<dbReference type="InterPro" id="IPR029066">
    <property type="entry name" value="PLP-binding_barrel"/>
</dbReference>
<dbReference type="Gene3D" id="3.20.20.10">
    <property type="entry name" value="Alanine racemase"/>
    <property type="match status" value="1"/>
</dbReference>
<evidence type="ECO:0000259" key="2">
    <source>
        <dbReference type="Pfam" id="PF01168"/>
    </source>
</evidence>
<evidence type="ECO:0000256" key="1">
    <source>
        <dbReference type="ARBA" id="ARBA00022898"/>
    </source>
</evidence>
<reference evidence="3" key="1">
    <citation type="submission" date="2018-05" db="EMBL/GenBank/DDBJ databases">
        <authorList>
            <person name="Lanie J.A."/>
            <person name="Ng W.-L."/>
            <person name="Kazmierczak K.M."/>
            <person name="Andrzejewski T.M."/>
            <person name="Davidsen T.M."/>
            <person name="Wayne K.J."/>
            <person name="Tettelin H."/>
            <person name="Glass J.I."/>
            <person name="Rusch D."/>
            <person name="Podicherti R."/>
            <person name="Tsui H.-C.T."/>
            <person name="Winkler M.E."/>
        </authorList>
    </citation>
    <scope>NUCLEOTIDE SEQUENCE</scope>
</reference>
<dbReference type="InterPro" id="IPR011078">
    <property type="entry name" value="PyrdxlP_homeostasis"/>
</dbReference>